<dbReference type="SUPFAM" id="SSF48371">
    <property type="entry name" value="ARM repeat"/>
    <property type="match status" value="1"/>
</dbReference>
<keyword evidence="1" id="KW-0175">Coiled coil</keyword>
<feature type="coiled-coil region" evidence="1">
    <location>
        <begin position="89"/>
        <end position="116"/>
    </location>
</feature>
<protein>
    <submittedName>
        <fullName evidence="3">Uncharacterized protein</fullName>
    </submittedName>
</protein>
<gene>
    <name evidence="3" type="ORF">GDO81_018012</name>
</gene>
<feature type="region of interest" description="Disordered" evidence="2">
    <location>
        <begin position="829"/>
        <end position="850"/>
    </location>
</feature>
<dbReference type="AlphaFoldDB" id="A0AAV7A403"/>
<dbReference type="PANTHER" id="PTHR16071">
    <property type="entry name" value="CHROMOSOME 1 OPEN READING FRAME 112"/>
    <property type="match status" value="1"/>
</dbReference>
<evidence type="ECO:0000256" key="2">
    <source>
        <dbReference type="SAM" id="MobiDB-lite"/>
    </source>
</evidence>
<evidence type="ECO:0000313" key="3">
    <source>
        <dbReference type="EMBL" id="KAG8556291.1"/>
    </source>
</evidence>
<dbReference type="EMBL" id="WNYA01000009">
    <property type="protein sequence ID" value="KAG8556291.1"/>
    <property type="molecule type" value="Genomic_DNA"/>
</dbReference>
<dbReference type="Pfam" id="PF14868">
    <property type="entry name" value="DUF4487"/>
    <property type="match status" value="1"/>
</dbReference>
<proteinExistence type="predicted"/>
<dbReference type="PANTHER" id="PTHR16071:SF2">
    <property type="entry name" value="FIGNL1-INTERACTING REGULATOR OF RECOMBINATION AND MITOSIS"/>
    <property type="match status" value="1"/>
</dbReference>
<keyword evidence="4" id="KW-1185">Reference proteome</keyword>
<organism evidence="3 4">
    <name type="scientific">Engystomops pustulosus</name>
    <name type="common">Tungara frog</name>
    <name type="synonym">Physalaemus pustulosus</name>
    <dbReference type="NCBI Taxonomy" id="76066"/>
    <lineage>
        <taxon>Eukaryota</taxon>
        <taxon>Metazoa</taxon>
        <taxon>Chordata</taxon>
        <taxon>Craniata</taxon>
        <taxon>Vertebrata</taxon>
        <taxon>Euteleostomi</taxon>
        <taxon>Amphibia</taxon>
        <taxon>Batrachia</taxon>
        <taxon>Anura</taxon>
        <taxon>Neobatrachia</taxon>
        <taxon>Hyloidea</taxon>
        <taxon>Leptodactylidae</taxon>
        <taxon>Leiuperinae</taxon>
        <taxon>Engystomops</taxon>
    </lineage>
</organism>
<sequence length="896" mass="101906">MSQADLLEELSGWSREMCQRELPAALPKLVSMYQCSDNWKETIRLFKIVIEMFMPHVSILELEQDIFLQLLPKAAKHFHNLAFEIACQASQASSQNTELKNTLRNILQDMAQWIEELTSCVRYVCSIEEQVTFGSIQSLPSFVLQVLITTFTHCKDGDSVYCGRLHLVSDLLQALFKEAVFLEKLLMELLDKTTLSACASASEITSIISVIHTFLEMCSVVSKMDHALHANTWKFIIKQTLKHQTLLKSQLRHDDIVRSLCEDILLSFQSCLHLSEHMKLTGTQESTDQKLFQKTVKLCRFFANSLLHYTKEFMPFLSTSCACLHQLYLQIHSSFPPSLSAVSMSDHHKNEISSLFIVVLESLIPQLLSSRSFMELVLSDCQDLPPEHHFAHCLLLINIVNKLPTLPDDLQMLLCSCSKSSERLSIFKSVFRSFARCSPEIKFPVVLQVELEKGQNFLNVTFYQYVCTHLCSCIVTLLPGCFAELEHTLLNAVLSDRMLESLLAIDVWCFLARYGTAELCAHHVKMIALLVKACNSNVYHLAHLTVLLRRLLYLLDADNQVEFIKLFPPTQEENIYLWQHVSLSSIPSTLRTEVEVGLFKVAVSQCSKLLKGKGILEEIKQLNISLSALVTACQFSQRTLNGEQESDVKDIISQLWSILSVKQISGEPFLLEMVCLFLDLFAFVVRNVDPTMLKQVVSLISSLCHEESQSHVKLAVLNFLLLLGRIVIPLEVQVAVLSKVSNLFSMLLADKTWIVKHHAIEAFAQFAEETIYEEIVPQCLNSEETKNSVVWFLNQNNLLTEENNRRLQRLKEEKQVLETFFGKATKKHKEGPISLEPAAKRPRQATSTDEEFKTNIEAAEKSLISIQSLLQESAKPQWLPEKLSHIQNLLIKIQNC</sequence>
<dbReference type="InterPro" id="IPR016024">
    <property type="entry name" value="ARM-type_fold"/>
</dbReference>
<evidence type="ECO:0000256" key="1">
    <source>
        <dbReference type="SAM" id="Coils"/>
    </source>
</evidence>
<dbReference type="EMBL" id="WNYA01000009">
    <property type="protein sequence ID" value="KAG8556292.1"/>
    <property type="molecule type" value="Genomic_DNA"/>
</dbReference>
<accession>A0AAV7A403</accession>
<reference evidence="3" key="1">
    <citation type="thesis" date="2020" institute="ProQuest LLC" country="789 East Eisenhower Parkway, Ann Arbor, MI, USA">
        <title>Comparative Genomics and Chromosome Evolution.</title>
        <authorList>
            <person name="Mudd A.B."/>
        </authorList>
    </citation>
    <scope>NUCLEOTIDE SEQUENCE</scope>
    <source>
        <strain evidence="3">237g6f4</strain>
        <tissue evidence="3">Blood</tissue>
    </source>
</reference>
<dbReference type="InterPro" id="IPR027902">
    <property type="entry name" value="DUF4487"/>
</dbReference>
<comment type="caution">
    <text evidence="3">The sequence shown here is derived from an EMBL/GenBank/DDBJ whole genome shotgun (WGS) entry which is preliminary data.</text>
</comment>
<evidence type="ECO:0000313" key="4">
    <source>
        <dbReference type="Proteomes" id="UP000824782"/>
    </source>
</evidence>
<name>A0AAV7A403_ENGPU</name>
<dbReference type="Proteomes" id="UP000824782">
    <property type="component" value="Unassembled WGS sequence"/>
</dbReference>